<dbReference type="PANTHER" id="PTHR11956:SF5">
    <property type="entry name" value="ARGININE--TRNA LIGASE, CYTOPLASMIC"/>
    <property type="match status" value="1"/>
</dbReference>
<evidence type="ECO:0000256" key="6">
    <source>
        <dbReference type="ARBA" id="ARBA00049339"/>
    </source>
</evidence>
<reference evidence="8" key="1">
    <citation type="journal article" date="2012" name="Science">
        <title>Fermentation, hydrogen, and sulfur metabolism in multiple uncultivated bacterial phyla.</title>
        <authorList>
            <person name="Wrighton K.C."/>
            <person name="Thomas B.C."/>
            <person name="Sharon I."/>
            <person name="Miller C.S."/>
            <person name="Castelle C.J."/>
            <person name="VerBerkmoes N.C."/>
            <person name="Wilkins M.J."/>
            <person name="Hettich R.L."/>
            <person name="Lipton M.S."/>
            <person name="Williams K.H."/>
            <person name="Long P.E."/>
            <person name="Banfield J.F."/>
        </authorList>
    </citation>
    <scope>NUCLEOTIDE SEQUENCE [LARGE SCALE GENOMIC DNA]</scope>
</reference>
<dbReference type="Gene3D" id="1.10.730.10">
    <property type="entry name" value="Isoleucyl-tRNA Synthetase, Domain 1"/>
    <property type="match status" value="1"/>
</dbReference>
<dbReference type="Pfam" id="PF05746">
    <property type="entry name" value="DALR_1"/>
    <property type="match status" value="1"/>
</dbReference>
<dbReference type="InterPro" id="IPR014729">
    <property type="entry name" value="Rossmann-like_a/b/a_fold"/>
</dbReference>
<keyword evidence="8" id="KW-0030">Aminoacyl-tRNA synthetase</keyword>
<dbReference type="AlphaFoldDB" id="K2GSP2"/>
<sequence length="136" mass="16329">MVFDWDKALNFEWNSGPYIQYAYVRANKILDQTSFSWKKKFWDSLKISNHDKSLIKKLLEFDTKIIDTASKYKPHILAQYCYELASEFNSFYVHTPKILEEQNVDLKDFRLNLIKKTADMLKKWFELLAIDMPDEM</sequence>
<accession>K2GSP2</accession>
<dbReference type="GO" id="GO:0004814">
    <property type="term" value="F:arginine-tRNA ligase activity"/>
    <property type="evidence" value="ECO:0007669"/>
    <property type="project" value="UniProtKB-EC"/>
</dbReference>
<dbReference type="EC" id="6.1.1.19" evidence="2"/>
<evidence type="ECO:0000256" key="1">
    <source>
        <dbReference type="ARBA" id="ARBA00005594"/>
    </source>
</evidence>
<evidence type="ECO:0000256" key="2">
    <source>
        <dbReference type="ARBA" id="ARBA00012837"/>
    </source>
</evidence>
<dbReference type="InterPro" id="IPR001278">
    <property type="entry name" value="Arg-tRNA-ligase"/>
</dbReference>
<dbReference type="InterPro" id="IPR008909">
    <property type="entry name" value="DALR_anticod-bd"/>
</dbReference>
<dbReference type="Gene3D" id="3.40.50.620">
    <property type="entry name" value="HUPs"/>
    <property type="match status" value="1"/>
</dbReference>
<keyword evidence="4" id="KW-0547">Nucleotide-binding</keyword>
<feature type="domain" description="DALR anticodon binding" evidence="7">
    <location>
        <begin position="19"/>
        <end position="136"/>
    </location>
</feature>
<evidence type="ECO:0000256" key="5">
    <source>
        <dbReference type="ARBA" id="ARBA00022840"/>
    </source>
</evidence>
<keyword evidence="5" id="KW-0067">ATP-binding</keyword>
<dbReference type="PANTHER" id="PTHR11956">
    <property type="entry name" value="ARGINYL-TRNA SYNTHETASE"/>
    <property type="match status" value="1"/>
</dbReference>
<dbReference type="GO" id="GO:0006420">
    <property type="term" value="P:arginyl-tRNA aminoacylation"/>
    <property type="evidence" value="ECO:0007669"/>
    <property type="project" value="InterPro"/>
</dbReference>
<organism evidence="8">
    <name type="scientific">uncultured bacterium</name>
    <name type="common">gcode 4</name>
    <dbReference type="NCBI Taxonomy" id="1234023"/>
    <lineage>
        <taxon>Bacteria</taxon>
        <taxon>environmental samples</taxon>
    </lineage>
</organism>
<comment type="caution">
    <text evidence="8">The sequence shown here is derived from an EMBL/GenBank/DDBJ whole genome shotgun (WGS) entry which is preliminary data.</text>
</comment>
<comment type="catalytic activity">
    <reaction evidence="6">
        <text>tRNA(Arg) + L-arginine + ATP = L-arginyl-tRNA(Arg) + AMP + diphosphate</text>
        <dbReference type="Rhea" id="RHEA:20301"/>
        <dbReference type="Rhea" id="RHEA-COMP:9658"/>
        <dbReference type="Rhea" id="RHEA-COMP:9673"/>
        <dbReference type="ChEBI" id="CHEBI:30616"/>
        <dbReference type="ChEBI" id="CHEBI:32682"/>
        <dbReference type="ChEBI" id="CHEBI:33019"/>
        <dbReference type="ChEBI" id="CHEBI:78442"/>
        <dbReference type="ChEBI" id="CHEBI:78513"/>
        <dbReference type="ChEBI" id="CHEBI:456215"/>
        <dbReference type="EC" id="6.1.1.19"/>
    </reaction>
</comment>
<name>K2GSP2_9BACT</name>
<dbReference type="InterPro" id="IPR009080">
    <property type="entry name" value="tRNAsynth_Ia_anticodon-bd"/>
</dbReference>
<dbReference type="EMBL" id="AMFJ01000834">
    <property type="protein sequence ID" value="EKE26350.1"/>
    <property type="molecule type" value="Genomic_DNA"/>
</dbReference>
<dbReference type="SMART" id="SM00836">
    <property type="entry name" value="DALR_1"/>
    <property type="match status" value="1"/>
</dbReference>
<protein>
    <recommendedName>
        <fullName evidence="2">arginine--tRNA ligase</fullName>
        <ecNumber evidence="2">6.1.1.19</ecNumber>
    </recommendedName>
</protein>
<evidence type="ECO:0000259" key="7">
    <source>
        <dbReference type="SMART" id="SM00836"/>
    </source>
</evidence>
<evidence type="ECO:0000313" key="8">
    <source>
        <dbReference type="EMBL" id="EKE26350.1"/>
    </source>
</evidence>
<dbReference type="GO" id="GO:0005524">
    <property type="term" value="F:ATP binding"/>
    <property type="evidence" value="ECO:0007669"/>
    <property type="project" value="UniProtKB-KW"/>
</dbReference>
<evidence type="ECO:0000256" key="4">
    <source>
        <dbReference type="ARBA" id="ARBA00022741"/>
    </source>
</evidence>
<evidence type="ECO:0000256" key="3">
    <source>
        <dbReference type="ARBA" id="ARBA00022598"/>
    </source>
</evidence>
<keyword evidence="3" id="KW-0436">Ligase</keyword>
<proteinExistence type="inferred from homology"/>
<comment type="similarity">
    <text evidence="1">Belongs to the class-I aminoacyl-tRNA synthetase family.</text>
</comment>
<gene>
    <name evidence="8" type="ORF">ACD_4C00318G0001</name>
</gene>
<dbReference type="SUPFAM" id="SSF47323">
    <property type="entry name" value="Anticodon-binding domain of a subclass of class I aminoacyl-tRNA synthetases"/>
    <property type="match status" value="1"/>
</dbReference>